<protein>
    <submittedName>
        <fullName evidence="1">Uncharacterized protein</fullName>
    </submittedName>
</protein>
<dbReference type="RefSeq" id="WP_194140829.1">
    <property type="nucleotide sequence ID" value="NZ_PRDM01000006.1"/>
</dbReference>
<name>A0ABR9TSB5_9FLAO</name>
<evidence type="ECO:0000313" key="1">
    <source>
        <dbReference type="EMBL" id="MBE8727674.1"/>
    </source>
</evidence>
<sequence>MIDVLIKNEMGTAPIATARSNDPIGAHDLRVTNLDPAQLIVIGREYMVGLDDNTHMTGRTCTAKAGTTATFTR</sequence>
<comment type="caution">
    <text evidence="1">The sequence shown here is derived from an EMBL/GenBank/DDBJ whole genome shotgun (WGS) entry which is preliminary data.</text>
</comment>
<evidence type="ECO:0000313" key="2">
    <source>
        <dbReference type="Proteomes" id="UP000640614"/>
    </source>
</evidence>
<dbReference type="EMBL" id="PRDM01000006">
    <property type="protein sequence ID" value="MBE8727674.1"/>
    <property type="molecule type" value="Genomic_DNA"/>
</dbReference>
<proteinExistence type="predicted"/>
<reference evidence="1 2" key="1">
    <citation type="submission" date="2018-07" db="EMBL/GenBank/DDBJ databases">
        <title>Genome assembly of strain KB82.</title>
        <authorList>
            <person name="Kukolya J."/>
            <person name="Horvath B."/>
            <person name="Nagy I."/>
            <person name="Toth A."/>
        </authorList>
    </citation>
    <scope>NUCLEOTIDE SEQUENCE [LARGE SCALE GENOMIC DNA]</scope>
    <source>
        <strain evidence="1 2">Kb82</strain>
    </source>
</reference>
<keyword evidence="2" id="KW-1185">Reference proteome</keyword>
<organism evidence="1 2">
    <name type="scientific">Flavobacterium hungaricum</name>
    <dbReference type="NCBI Taxonomy" id="2082725"/>
    <lineage>
        <taxon>Bacteria</taxon>
        <taxon>Pseudomonadati</taxon>
        <taxon>Bacteroidota</taxon>
        <taxon>Flavobacteriia</taxon>
        <taxon>Flavobacteriales</taxon>
        <taxon>Flavobacteriaceae</taxon>
        <taxon>Flavobacterium</taxon>
    </lineage>
</organism>
<gene>
    <name evidence="1" type="ORF">C4F50_22395</name>
</gene>
<dbReference type="Proteomes" id="UP000640614">
    <property type="component" value="Unassembled WGS sequence"/>
</dbReference>
<accession>A0ABR9TSB5</accession>